<dbReference type="GO" id="GO:0017056">
    <property type="term" value="F:structural constituent of nuclear pore"/>
    <property type="evidence" value="ECO:0007669"/>
    <property type="project" value="InterPro"/>
</dbReference>
<dbReference type="InterPro" id="IPR015943">
    <property type="entry name" value="WD40/YVTN_repeat-like_dom_sf"/>
</dbReference>
<dbReference type="Proteomes" id="UP000321570">
    <property type="component" value="Unassembled WGS sequence"/>
</dbReference>
<reference evidence="6 7" key="1">
    <citation type="submission" date="2019-07" db="EMBL/GenBank/DDBJ databases">
        <authorList>
            <person name="Jastrzebski P J."/>
            <person name="Paukszto L."/>
            <person name="Jastrzebski P J."/>
        </authorList>
    </citation>
    <scope>NUCLEOTIDE SEQUENCE [LARGE SCALE GENOMIC DNA]</scope>
    <source>
        <strain evidence="6 7">WMS-il1</strain>
    </source>
</reference>
<gene>
    <name evidence="6" type="ORF">WMSIL1_LOCUS3921</name>
</gene>
<evidence type="ECO:0000256" key="5">
    <source>
        <dbReference type="SAM" id="MobiDB-lite"/>
    </source>
</evidence>
<sequence>MDTSFASTRGEIFTFTSDRRSLLSTQKLVATLPTFLTDCLLRTDSDAAVKLFPHDWIGVVTDGNLFLWRFTHSKDNTVGITSSCRQFELPSNQRASATAVSVSCFENDGRPRLCAAVASDVLRVWPRGVFGAVGNSQVVYDCIDTRLNGLKSGESCVALEEGPCAGTFLLATSQGRVFGVDARTPQEQVVFFLVIEGVTNLQSVGSNAVNTSVQYQMNMSENLANTSLLSGLGRRVSSIWSFATSRVPVLNVSSLVSLGGLSATGKVLRFLTVATSQNTSRMFLLTQSRLIVWDLDADFEYTLLLCLDLNNDTYGEAIDTTLFSTSTPSNLWLLCKSVEEEDALSLILLDVESASLGNEKSISRVSVVVDTSVTDFQVVASITEPSVYPCTLLALFSTEFGVVYITEALTGRCICQLEFEQPSSLLGLISAPNDSGALFALVTRQRGIYGVVGEDPCLPSLACFQLTVDCLSDPDQLLEALTKIAAVLWMGYEDEAGVLINALFGQPNRVKSDVLLTAFLRLVKCILNSRPTSGLDARWRGVTANNSVISFDFARGCGDSRFVAKQEGMRCLGGRLWPAIESVAPKISGATDAASLFAEVFPPLLSSMVGASGSRYHVLNIFLAGAEVCEIARVLHSRWCRLKQNDLFKPVFKASVEAAVQAGVVDKSTIGNNLLSSEDIFFQTMTLVPHFITNLAERLVSYAKTCLTEDIESVDFVACAAQLLTVSLTEALEYRKKLLPALEAVLSKEGDAKNTSKYDLFCWITENDVVFGQLQEALDALVELVTGLNNDSDRMLTEGGSLRQECACRVVELATILLHAVYQRVQWCNQSCPPELDACFMKLRTHLISTVAWSIDRPEAGLDLAIRFVDKDLMLKISEHLDKQAAASGAKPHNNLMTALTRSNPDIQLADYALQWYYSHGEKARLQSLLAALQERESGSLDELSIDQKRPYFSVSPSRKSTVKRSKKSQPHLDAPATESCVSRFLQRTEARDFAWLHQLGNRNYNQASKGLLLAGENEINSLGRRRTLLSLSKLAGITSGQYKPSTMATPEPQDAEMPLVDKYLEVVHFQEELIRRGQLNSDMVLPSHALASQYIANITKVDSARIREDLLMNFSAALRLAQLYTELDEDHLSLDARREKQEKLLTRIWAQAVKVDSLNKKPDEADEFNAACEDSFFYALLDHSLQSGASSENIVPSLPDFISSISSNYEPWLKILVENAYNLATKRHDFKVPHSTQTTIPMEI</sequence>
<dbReference type="AlphaFoldDB" id="A0A564Y8K8"/>
<dbReference type="Gene3D" id="1.25.40.700">
    <property type="match status" value="1"/>
</dbReference>
<dbReference type="GO" id="GO:0000972">
    <property type="term" value="P:transcription-dependent tethering of RNA polymerase II gene DNA at nuclear periphery"/>
    <property type="evidence" value="ECO:0007669"/>
    <property type="project" value="TreeGrafter"/>
</dbReference>
<dbReference type="GO" id="GO:0016973">
    <property type="term" value="P:poly(A)+ mRNA export from nucleus"/>
    <property type="evidence" value="ECO:0007669"/>
    <property type="project" value="TreeGrafter"/>
</dbReference>
<keyword evidence="7" id="KW-1185">Reference proteome</keyword>
<evidence type="ECO:0000256" key="1">
    <source>
        <dbReference type="ARBA" id="ARBA00004123"/>
    </source>
</evidence>
<evidence type="ECO:0000256" key="2">
    <source>
        <dbReference type="ARBA" id="ARBA00005569"/>
    </source>
</evidence>
<dbReference type="PANTHER" id="PTHR13405:SF11">
    <property type="entry name" value="NUCLEAR PORE COMPLEX PROTEIN NUP133"/>
    <property type="match status" value="1"/>
</dbReference>
<dbReference type="GO" id="GO:0006606">
    <property type="term" value="P:protein import into nucleus"/>
    <property type="evidence" value="ECO:0007669"/>
    <property type="project" value="TreeGrafter"/>
</dbReference>
<keyword evidence="3" id="KW-0813">Transport</keyword>
<evidence type="ECO:0000313" key="6">
    <source>
        <dbReference type="EMBL" id="VUZ43611.1"/>
    </source>
</evidence>
<evidence type="ECO:0000256" key="4">
    <source>
        <dbReference type="ARBA" id="ARBA00023242"/>
    </source>
</evidence>
<accession>A0A564Y8K8</accession>
<dbReference type="EMBL" id="CABIJS010000111">
    <property type="protein sequence ID" value="VUZ43611.1"/>
    <property type="molecule type" value="Genomic_DNA"/>
</dbReference>
<dbReference type="InterPro" id="IPR037624">
    <property type="entry name" value="Nup133-like"/>
</dbReference>
<comment type="subcellular location">
    <subcellularLocation>
        <location evidence="1">Nucleus</location>
    </subcellularLocation>
</comment>
<dbReference type="Gene3D" id="2.130.10.10">
    <property type="entry name" value="YVTN repeat-like/Quinoprotein amine dehydrogenase"/>
    <property type="match status" value="1"/>
</dbReference>
<evidence type="ECO:0000256" key="3">
    <source>
        <dbReference type="ARBA" id="ARBA00022448"/>
    </source>
</evidence>
<feature type="region of interest" description="Disordered" evidence="5">
    <location>
        <begin position="954"/>
        <end position="980"/>
    </location>
</feature>
<dbReference type="GO" id="GO:0031080">
    <property type="term" value="C:nuclear pore outer ring"/>
    <property type="evidence" value="ECO:0007669"/>
    <property type="project" value="TreeGrafter"/>
</dbReference>
<evidence type="ECO:0000313" key="7">
    <source>
        <dbReference type="Proteomes" id="UP000321570"/>
    </source>
</evidence>
<protein>
    <submittedName>
        <fullName evidence="6">Uncharacterized protein</fullName>
    </submittedName>
</protein>
<organism evidence="6 7">
    <name type="scientific">Hymenolepis diminuta</name>
    <name type="common">Rat tapeworm</name>
    <dbReference type="NCBI Taxonomy" id="6216"/>
    <lineage>
        <taxon>Eukaryota</taxon>
        <taxon>Metazoa</taxon>
        <taxon>Spiralia</taxon>
        <taxon>Lophotrochozoa</taxon>
        <taxon>Platyhelminthes</taxon>
        <taxon>Cestoda</taxon>
        <taxon>Eucestoda</taxon>
        <taxon>Cyclophyllidea</taxon>
        <taxon>Hymenolepididae</taxon>
        <taxon>Hymenolepis</taxon>
    </lineage>
</organism>
<dbReference type="Gene3D" id="1.20.58.1380">
    <property type="match status" value="1"/>
</dbReference>
<proteinExistence type="inferred from homology"/>
<keyword evidence="4" id="KW-0539">Nucleus</keyword>
<name>A0A564Y8K8_HYMDI</name>
<dbReference type="SUPFAM" id="SSF117289">
    <property type="entry name" value="Nucleoporin domain"/>
    <property type="match status" value="1"/>
</dbReference>
<feature type="compositionally biased region" description="Basic residues" evidence="5">
    <location>
        <begin position="961"/>
        <end position="970"/>
    </location>
</feature>
<comment type="similarity">
    <text evidence="2">Belongs to the nucleoporin Nup133 family.</text>
</comment>
<dbReference type="PANTHER" id="PTHR13405">
    <property type="entry name" value="NUCLEAR PORE COMPLEX PROTEIN NUP133"/>
    <property type="match status" value="1"/>
</dbReference>